<gene>
    <name evidence="10" type="ORF">Cba03nite_13690</name>
</gene>
<evidence type="ECO:0000256" key="1">
    <source>
        <dbReference type="ARBA" id="ARBA00011073"/>
    </source>
</evidence>
<organism evidence="10 11">
    <name type="scientific">Catellatospora bangladeshensis</name>
    <dbReference type="NCBI Taxonomy" id="310355"/>
    <lineage>
        <taxon>Bacteria</taxon>
        <taxon>Bacillati</taxon>
        <taxon>Actinomycetota</taxon>
        <taxon>Actinomycetes</taxon>
        <taxon>Micromonosporales</taxon>
        <taxon>Micromonosporaceae</taxon>
        <taxon>Catellatospora</taxon>
    </lineage>
</organism>
<accession>A0A8J3NG46</accession>
<name>A0A8J3NG46_9ACTN</name>
<evidence type="ECO:0000256" key="3">
    <source>
        <dbReference type="ARBA" id="ARBA00022801"/>
    </source>
</evidence>
<dbReference type="PRINTS" id="PR00723">
    <property type="entry name" value="SUBTILISIN"/>
</dbReference>
<comment type="caution">
    <text evidence="10">The sequence shown here is derived from an EMBL/GenBank/DDBJ whole genome shotgun (WGS) entry which is preliminary data.</text>
</comment>
<evidence type="ECO:0000256" key="2">
    <source>
        <dbReference type="ARBA" id="ARBA00022670"/>
    </source>
</evidence>
<evidence type="ECO:0000256" key="4">
    <source>
        <dbReference type="ARBA" id="ARBA00022825"/>
    </source>
</evidence>
<keyword evidence="2 5" id="KW-0645">Protease</keyword>
<dbReference type="InterPro" id="IPR023827">
    <property type="entry name" value="Peptidase_S8_Asp-AS"/>
</dbReference>
<dbReference type="PROSITE" id="PS51892">
    <property type="entry name" value="SUBTILASE"/>
    <property type="match status" value="1"/>
</dbReference>
<feature type="active site" description="Charge relay system" evidence="5">
    <location>
        <position position="60"/>
    </location>
</feature>
<feature type="active site" description="Charge relay system" evidence="5">
    <location>
        <position position="259"/>
    </location>
</feature>
<dbReference type="Proteomes" id="UP000601223">
    <property type="component" value="Unassembled WGS sequence"/>
</dbReference>
<evidence type="ECO:0000256" key="7">
    <source>
        <dbReference type="SAM" id="Phobius"/>
    </source>
</evidence>
<dbReference type="InterPro" id="IPR000209">
    <property type="entry name" value="Peptidase_S8/S53_dom"/>
</dbReference>
<keyword evidence="4 5" id="KW-0720">Serine protease</keyword>
<sequence>MRFTARLTAASLLAAVATVAVGAPAHADRYRDDQWYLPFLKIAEAHAISQGEGVTVAVIDTGVEGKHPDLNGNVLRGFDTVIGGNGDGWGDHDGHGTGMAGLVAAHGHGTGARDGVLGIAPKAKVLPIRTVSPKGDGGGDAIAIAIDEAVKRNVKIISVSQSAHSADSATEIQAVARAHAAGVLVFAAAGNQPNDRYVAPPGRYPGAVAVGAVDKQGNIAAVSTRGPEVQLVAPGVDITSTSRINKDKGTQYRRGTGTSPATAITAGVAALVWSKYPQLTADEVLERLTRTAVDKGTPGRDEDYGFGLIDPVAALTAPAAQPSPSAAAGTPEPGDSPARKSDRDANAGSFSLLLLVIGGVVLALMVLAVVIGLRVARRRGGGEPPAR</sequence>
<evidence type="ECO:0000313" key="10">
    <source>
        <dbReference type="EMBL" id="GIF80020.1"/>
    </source>
</evidence>
<evidence type="ECO:0000259" key="9">
    <source>
        <dbReference type="Pfam" id="PF00082"/>
    </source>
</evidence>
<keyword evidence="7" id="KW-0472">Membrane</keyword>
<dbReference type="SUPFAM" id="SSF52743">
    <property type="entry name" value="Subtilisin-like"/>
    <property type="match status" value="1"/>
</dbReference>
<feature type="transmembrane region" description="Helical" evidence="7">
    <location>
        <begin position="350"/>
        <end position="373"/>
    </location>
</feature>
<keyword evidence="8" id="KW-0732">Signal</keyword>
<dbReference type="PANTHER" id="PTHR43399:SF4">
    <property type="entry name" value="CELL WALL-ASSOCIATED PROTEASE"/>
    <property type="match status" value="1"/>
</dbReference>
<dbReference type="GO" id="GO:0006508">
    <property type="term" value="P:proteolysis"/>
    <property type="evidence" value="ECO:0007669"/>
    <property type="project" value="UniProtKB-KW"/>
</dbReference>
<feature type="compositionally biased region" description="Low complexity" evidence="6">
    <location>
        <begin position="319"/>
        <end position="331"/>
    </location>
</feature>
<dbReference type="InterPro" id="IPR015500">
    <property type="entry name" value="Peptidase_S8_subtilisin-rel"/>
</dbReference>
<reference evidence="10 11" key="1">
    <citation type="submission" date="2021-01" db="EMBL/GenBank/DDBJ databases">
        <title>Whole genome shotgun sequence of Catellatospora bangladeshensis NBRC 107357.</title>
        <authorList>
            <person name="Komaki H."/>
            <person name="Tamura T."/>
        </authorList>
    </citation>
    <scope>NUCLEOTIDE SEQUENCE [LARGE SCALE GENOMIC DNA]</scope>
    <source>
        <strain evidence="10 11">NBRC 107357</strain>
    </source>
</reference>
<keyword evidence="7" id="KW-0812">Transmembrane</keyword>
<proteinExistence type="inferred from homology"/>
<keyword evidence="7" id="KW-1133">Transmembrane helix</keyword>
<protein>
    <submittedName>
        <fullName evidence="10">Type VII secretion-associated serine protease</fullName>
    </submittedName>
</protein>
<evidence type="ECO:0000313" key="11">
    <source>
        <dbReference type="Proteomes" id="UP000601223"/>
    </source>
</evidence>
<dbReference type="PROSITE" id="PS00136">
    <property type="entry name" value="SUBTILASE_ASP"/>
    <property type="match status" value="1"/>
</dbReference>
<dbReference type="Pfam" id="PF00082">
    <property type="entry name" value="Peptidase_S8"/>
    <property type="match status" value="1"/>
</dbReference>
<keyword evidence="11" id="KW-1185">Reference proteome</keyword>
<feature type="domain" description="Peptidase S8/S53" evidence="9">
    <location>
        <begin position="51"/>
        <end position="307"/>
    </location>
</feature>
<feature type="region of interest" description="Disordered" evidence="6">
    <location>
        <begin position="319"/>
        <end position="343"/>
    </location>
</feature>
<dbReference type="PANTHER" id="PTHR43399">
    <property type="entry name" value="SUBTILISIN-RELATED"/>
    <property type="match status" value="1"/>
</dbReference>
<comment type="similarity">
    <text evidence="1 5">Belongs to the peptidase S8 family.</text>
</comment>
<dbReference type="EMBL" id="BONF01000008">
    <property type="protein sequence ID" value="GIF80020.1"/>
    <property type="molecule type" value="Genomic_DNA"/>
</dbReference>
<feature type="active site" description="Charge relay system" evidence="5">
    <location>
        <position position="95"/>
    </location>
</feature>
<evidence type="ECO:0000256" key="5">
    <source>
        <dbReference type="PROSITE-ProRule" id="PRU01240"/>
    </source>
</evidence>
<feature type="chain" id="PRO_5035263988" evidence="8">
    <location>
        <begin position="28"/>
        <end position="387"/>
    </location>
</feature>
<dbReference type="Gene3D" id="3.40.50.200">
    <property type="entry name" value="Peptidase S8/S53 domain"/>
    <property type="match status" value="1"/>
</dbReference>
<dbReference type="RefSeq" id="WP_203743121.1">
    <property type="nucleotide sequence ID" value="NZ_BONF01000008.1"/>
</dbReference>
<dbReference type="AlphaFoldDB" id="A0A8J3NG46"/>
<keyword evidence="3 5" id="KW-0378">Hydrolase</keyword>
<dbReference type="InterPro" id="IPR036852">
    <property type="entry name" value="Peptidase_S8/S53_dom_sf"/>
</dbReference>
<evidence type="ECO:0000256" key="6">
    <source>
        <dbReference type="SAM" id="MobiDB-lite"/>
    </source>
</evidence>
<feature type="signal peptide" evidence="8">
    <location>
        <begin position="1"/>
        <end position="27"/>
    </location>
</feature>
<dbReference type="InterPro" id="IPR051048">
    <property type="entry name" value="Peptidase_S8/S53_subtilisin"/>
</dbReference>
<dbReference type="GO" id="GO:0004252">
    <property type="term" value="F:serine-type endopeptidase activity"/>
    <property type="evidence" value="ECO:0007669"/>
    <property type="project" value="UniProtKB-UniRule"/>
</dbReference>
<evidence type="ECO:0000256" key="8">
    <source>
        <dbReference type="SAM" id="SignalP"/>
    </source>
</evidence>